<dbReference type="InterPro" id="IPR043425">
    <property type="entry name" value="NusG-like"/>
</dbReference>
<dbReference type="Gene3D" id="3.30.70.940">
    <property type="entry name" value="NusG, N-terminal domain"/>
    <property type="match status" value="1"/>
</dbReference>
<evidence type="ECO:0000313" key="6">
    <source>
        <dbReference type="EMBL" id="CAH9055770.1"/>
    </source>
</evidence>
<reference evidence="6 8" key="1">
    <citation type="submission" date="2022-07" db="EMBL/GenBank/DDBJ databases">
        <authorList>
            <person name="Criscuolo A."/>
        </authorList>
    </citation>
    <scope>NUCLEOTIDE SEQUENCE</scope>
    <source>
        <strain evidence="8">CIP 111951</strain>
        <strain evidence="6">CIP111854</strain>
        <strain evidence="5">CIP111951</strain>
    </source>
</reference>
<evidence type="ECO:0000256" key="2">
    <source>
        <dbReference type="ARBA" id="ARBA00023015"/>
    </source>
</evidence>
<dbReference type="InterPro" id="IPR036735">
    <property type="entry name" value="NGN_dom_sf"/>
</dbReference>
<comment type="caution">
    <text evidence="6">The sequence shown here is derived from an EMBL/GenBank/DDBJ whole genome shotgun (WGS) entry which is preliminary data.</text>
</comment>
<protein>
    <submittedName>
        <fullName evidence="6">Transcription antitermination protein RfaH</fullName>
    </submittedName>
</protein>
<accession>A0A9W4VYA0</accession>
<dbReference type="Proteomes" id="UP001152485">
    <property type="component" value="Unassembled WGS sequence"/>
</dbReference>
<dbReference type="GO" id="GO:0006354">
    <property type="term" value="P:DNA-templated transcription elongation"/>
    <property type="evidence" value="ECO:0007669"/>
    <property type="project" value="InterPro"/>
</dbReference>
<feature type="domain" description="NusG-like N-terminal" evidence="4">
    <location>
        <begin position="4"/>
        <end position="103"/>
    </location>
</feature>
<dbReference type="GO" id="GO:0031564">
    <property type="term" value="P:transcription antitermination"/>
    <property type="evidence" value="ECO:0007669"/>
    <property type="project" value="UniProtKB-KW"/>
</dbReference>
<dbReference type="PANTHER" id="PTHR30265:SF4">
    <property type="entry name" value="KOW MOTIF FAMILY PROTEIN, EXPRESSED"/>
    <property type="match status" value="1"/>
</dbReference>
<keyword evidence="7" id="KW-1185">Reference proteome</keyword>
<sequence>MINQRQWFVVYTKANCEKKLAEQVNKLQSGCEAFLPAIEKTKQWSDRVKVVTTPLFKSYVFVYIDGNEFQQLKRFAGFVSYIKFNNAPAVISPKEIEKIKRCVLHGHIVDVLTKRLVKGAAVEIISGSLKGYQGTLVERRSQKLVAVEVEGLEQSMVLTLPIELLKPVTEG</sequence>
<dbReference type="SUPFAM" id="SSF82679">
    <property type="entry name" value="N-utilization substance G protein NusG, N-terminal domain"/>
    <property type="match status" value="1"/>
</dbReference>
<keyword evidence="2" id="KW-0805">Transcription regulation</keyword>
<evidence type="ECO:0000256" key="3">
    <source>
        <dbReference type="ARBA" id="ARBA00023163"/>
    </source>
</evidence>
<dbReference type="RefSeq" id="WP_261592090.1">
    <property type="nucleotide sequence ID" value="NZ_CAMAPC010000005.1"/>
</dbReference>
<evidence type="ECO:0000256" key="1">
    <source>
        <dbReference type="ARBA" id="ARBA00022814"/>
    </source>
</evidence>
<organism evidence="6 7">
    <name type="scientific">Pseudoalteromonas holothuriae</name>
    <dbReference type="NCBI Taxonomy" id="2963714"/>
    <lineage>
        <taxon>Bacteria</taxon>
        <taxon>Pseudomonadati</taxon>
        <taxon>Pseudomonadota</taxon>
        <taxon>Gammaproteobacteria</taxon>
        <taxon>Alteromonadales</taxon>
        <taxon>Pseudoalteromonadaceae</taxon>
        <taxon>Pseudoalteromonas</taxon>
    </lineage>
</organism>
<dbReference type="NCBIfam" id="NF033644">
    <property type="entry name" value="antiterm_UpxY"/>
    <property type="match status" value="1"/>
</dbReference>
<dbReference type="Pfam" id="PF02357">
    <property type="entry name" value="NusG"/>
    <property type="match status" value="1"/>
</dbReference>
<gene>
    <name evidence="6" type="primary">rfaH_1</name>
    <name evidence="5" type="synonym">rfaH_2</name>
    <name evidence="6" type="ORF">PSECIP111854_01645</name>
    <name evidence="5" type="ORF">PSECIP111951_00905</name>
</gene>
<dbReference type="EMBL" id="CAMAPD010000003">
    <property type="protein sequence ID" value="CAH9053845.1"/>
    <property type="molecule type" value="Genomic_DNA"/>
</dbReference>
<evidence type="ECO:0000313" key="5">
    <source>
        <dbReference type="EMBL" id="CAH9053845.1"/>
    </source>
</evidence>
<name>A0A9W4VYA0_9GAMM</name>
<evidence type="ECO:0000259" key="4">
    <source>
        <dbReference type="SMART" id="SM00738"/>
    </source>
</evidence>
<dbReference type="PANTHER" id="PTHR30265">
    <property type="entry name" value="RHO-INTERACTING TRANSCRIPTION TERMINATION FACTOR NUSG"/>
    <property type="match status" value="1"/>
</dbReference>
<dbReference type="SMART" id="SM00738">
    <property type="entry name" value="NGN"/>
    <property type="match status" value="1"/>
</dbReference>
<evidence type="ECO:0000313" key="8">
    <source>
        <dbReference type="Proteomes" id="UP001152485"/>
    </source>
</evidence>
<dbReference type="EMBL" id="CAMAPC010000005">
    <property type="protein sequence ID" value="CAH9055770.1"/>
    <property type="molecule type" value="Genomic_DNA"/>
</dbReference>
<dbReference type="AlphaFoldDB" id="A0A9W4VYA0"/>
<dbReference type="Proteomes" id="UP001152467">
    <property type="component" value="Unassembled WGS sequence"/>
</dbReference>
<dbReference type="InterPro" id="IPR006645">
    <property type="entry name" value="NGN-like_dom"/>
</dbReference>
<evidence type="ECO:0000313" key="7">
    <source>
        <dbReference type="Proteomes" id="UP001152467"/>
    </source>
</evidence>
<proteinExistence type="predicted"/>
<keyword evidence="3" id="KW-0804">Transcription</keyword>
<keyword evidence="1" id="KW-0889">Transcription antitermination</keyword>